<dbReference type="PROSITE" id="PS51029">
    <property type="entry name" value="MADF"/>
    <property type="match status" value="2"/>
</dbReference>
<proteinExistence type="predicted"/>
<evidence type="ECO:0000313" key="2">
    <source>
        <dbReference type="EMBL" id="KAK9872234.1"/>
    </source>
</evidence>
<name>A0AAW1TYN9_9CUCU</name>
<evidence type="ECO:0000313" key="3">
    <source>
        <dbReference type="Proteomes" id="UP001431783"/>
    </source>
</evidence>
<dbReference type="InterPro" id="IPR039353">
    <property type="entry name" value="TF_Adf1"/>
</dbReference>
<dbReference type="EMBL" id="JARQZJ010000010">
    <property type="protein sequence ID" value="KAK9872234.1"/>
    <property type="molecule type" value="Genomic_DNA"/>
</dbReference>
<evidence type="ECO:0000259" key="1">
    <source>
        <dbReference type="PROSITE" id="PS51029"/>
    </source>
</evidence>
<comment type="caution">
    <text evidence="2">The sequence shown here is derived from an EMBL/GenBank/DDBJ whole genome shotgun (WGS) entry which is preliminary data.</text>
</comment>
<dbReference type="InterPro" id="IPR006578">
    <property type="entry name" value="MADF-dom"/>
</dbReference>
<feature type="domain" description="MADF" evidence="1">
    <location>
        <begin position="46"/>
        <end position="131"/>
    </location>
</feature>
<sequence>MEFMTKQPLKEGANQSDILSIPEYIYHLSRELEIENICGVNGNEMELIALIRNCPFLYNPSYPDFKVAEKRDQAWKAIAKVFSVSTNELQHHWKHMKESFKKYSCKGNLDPNIKSCVTYFDEMKFLVPFMNRGKSRISSKTVDHFREDGNTSASSELEISNTDYNLKLEVLIDAVSINPVLYDRKHKDAKNQDVKLKTWKKIALNLGIPVSDCINKWKNLREKYARERKYRRSNLYGKKWHLFDKLLFLEDHITNRRNFVRAPIENGNKIGIFTETKTDLVSSSDTNEFNDNCFKIDEEKEGYNTKYSAAQYLSNNRCSSKCGNNGGFSNTDCEDEPSRDEDDLFGIAIVAEMKKISNIKKKMKLKANIYRLLYECSD</sequence>
<dbReference type="PANTHER" id="PTHR12243">
    <property type="entry name" value="MADF DOMAIN TRANSCRIPTION FACTOR"/>
    <property type="match status" value="1"/>
</dbReference>
<feature type="domain" description="MADF" evidence="1">
    <location>
        <begin position="170"/>
        <end position="254"/>
    </location>
</feature>
<dbReference type="AlphaFoldDB" id="A0AAW1TYN9"/>
<protein>
    <recommendedName>
        <fullName evidence="1">MADF domain-containing protein</fullName>
    </recommendedName>
</protein>
<dbReference type="Pfam" id="PF10545">
    <property type="entry name" value="MADF_DNA_bdg"/>
    <property type="match status" value="2"/>
</dbReference>
<gene>
    <name evidence="2" type="ORF">WA026_017038</name>
</gene>
<organism evidence="2 3">
    <name type="scientific">Henosepilachna vigintioctopunctata</name>
    <dbReference type="NCBI Taxonomy" id="420089"/>
    <lineage>
        <taxon>Eukaryota</taxon>
        <taxon>Metazoa</taxon>
        <taxon>Ecdysozoa</taxon>
        <taxon>Arthropoda</taxon>
        <taxon>Hexapoda</taxon>
        <taxon>Insecta</taxon>
        <taxon>Pterygota</taxon>
        <taxon>Neoptera</taxon>
        <taxon>Endopterygota</taxon>
        <taxon>Coleoptera</taxon>
        <taxon>Polyphaga</taxon>
        <taxon>Cucujiformia</taxon>
        <taxon>Coccinelloidea</taxon>
        <taxon>Coccinellidae</taxon>
        <taxon>Epilachninae</taxon>
        <taxon>Epilachnini</taxon>
        <taxon>Henosepilachna</taxon>
    </lineage>
</organism>
<dbReference type="Proteomes" id="UP001431783">
    <property type="component" value="Unassembled WGS sequence"/>
</dbReference>
<keyword evidence="3" id="KW-1185">Reference proteome</keyword>
<reference evidence="2 3" key="1">
    <citation type="submission" date="2023-03" db="EMBL/GenBank/DDBJ databases">
        <title>Genome insight into feeding habits of ladybird beetles.</title>
        <authorList>
            <person name="Li H.-S."/>
            <person name="Huang Y.-H."/>
            <person name="Pang H."/>
        </authorList>
    </citation>
    <scope>NUCLEOTIDE SEQUENCE [LARGE SCALE GENOMIC DNA]</scope>
    <source>
        <strain evidence="2">SYSU_2023b</strain>
        <tissue evidence="2">Whole body</tissue>
    </source>
</reference>
<accession>A0AAW1TYN9</accession>
<dbReference type="PANTHER" id="PTHR12243:SF67">
    <property type="entry name" value="COREPRESSOR OF PANGOLIN, ISOFORM A-RELATED"/>
    <property type="match status" value="1"/>
</dbReference>
<dbReference type="SMART" id="SM00595">
    <property type="entry name" value="MADF"/>
    <property type="match status" value="2"/>
</dbReference>